<dbReference type="EMBL" id="QOIP01000008">
    <property type="protein sequence ID" value="RLU19818.1"/>
    <property type="molecule type" value="Genomic_DNA"/>
</dbReference>
<proteinExistence type="predicted"/>
<evidence type="ECO:0000259" key="1">
    <source>
        <dbReference type="Pfam" id="PF26138"/>
    </source>
</evidence>
<feature type="domain" description="DUF8040" evidence="1">
    <location>
        <begin position="77"/>
        <end position="164"/>
    </location>
</feature>
<reference evidence="2" key="2">
    <citation type="submission" date="2018-07" db="EMBL/GenBank/DDBJ databases">
        <authorList>
            <person name="Mckenzie S.K."/>
            <person name="Kronauer D.J.C."/>
        </authorList>
    </citation>
    <scope>NUCLEOTIDE SEQUENCE</scope>
    <source>
        <strain evidence="2">Clonal line C1</strain>
    </source>
</reference>
<name>A0A3L8DIY8_OOCBI</name>
<evidence type="ECO:0000313" key="2">
    <source>
        <dbReference type="EMBL" id="RLU19818.1"/>
    </source>
</evidence>
<accession>A0A3L8DIY8</accession>
<sequence length="176" mass="20962">MESVCSLVAVNLTTIENVMQCTVHVQNVLIKRRERLKKIILQHLLNSTPPNSLDLGPILQLSREREIWMKECSIDWWHRIVNDHFKDEDWLETFRMTKETFLWLCSQLREKLAPNINQIGTREPVSVEKQIAVCLYFLSSCCEYRIIGNTFGIHKATVWKHIHRLQLLRRKRIFHN</sequence>
<comment type="caution">
    <text evidence="2">The sequence shown here is derived from an EMBL/GenBank/DDBJ whole genome shotgun (WGS) entry which is preliminary data.</text>
</comment>
<organism evidence="2">
    <name type="scientific">Ooceraea biroi</name>
    <name type="common">Clonal raider ant</name>
    <name type="synonym">Cerapachys biroi</name>
    <dbReference type="NCBI Taxonomy" id="2015173"/>
    <lineage>
        <taxon>Eukaryota</taxon>
        <taxon>Metazoa</taxon>
        <taxon>Ecdysozoa</taxon>
        <taxon>Arthropoda</taxon>
        <taxon>Hexapoda</taxon>
        <taxon>Insecta</taxon>
        <taxon>Pterygota</taxon>
        <taxon>Neoptera</taxon>
        <taxon>Endopterygota</taxon>
        <taxon>Hymenoptera</taxon>
        <taxon>Apocrita</taxon>
        <taxon>Aculeata</taxon>
        <taxon>Formicoidea</taxon>
        <taxon>Formicidae</taxon>
        <taxon>Dorylinae</taxon>
        <taxon>Ooceraea</taxon>
    </lineage>
</organism>
<reference evidence="2" key="1">
    <citation type="journal article" date="2018" name="Genome Res.">
        <title>The genomic architecture and molecular evolution of ant odorant receptors.</title>
        <authorList>
            <person name="McKenzie S.K."/>
            <person name="Kronauer D.J.C."/>
        </authorList>
    </citation>
    <scope>NUCLEOTIDE SEQUENCE [LARGE SCALE GENOMIC DNA]</scope>
    <source>
        <strain evidence="2">Clonal line C1</strain>
    </source>
</reference>
<dbReference type="AlphaFoldDB" id="A0A3L8DIY8"/>
<protein>
    <recommendedName>
        <fullName evidence="1">DUF8040 domain-containing protein</fullName>
    </recommendedName>
</protein>
<dbReference type="OrthoDB" id="2668416at2759"/>
<dbReference type="Pfam" id="PF26138">
    <property type="entry name" value="DUF8040"/>
    <property type="match status" value="1"/>
</dbReference>
<dbReference type="InterPro" id="IPR058353">
    <property type="entry name" value="DUF8040"/>
</dbReference>
<dbReference type="Proteomes" id="UP000279307">
    <property type="component" value="Chromosome 8"/>
</dbReference>
<gene>
    <name evidence="2" type="ORF">DMN91_008377</name>
</gene>